<dbReference type="GeneID" id="25796290"/>
<name>G9MIA1_HYPVG</name>
<dbReference type="VEuPathDB" id="FungiDB:TRIVIDRAFT_61923"/>
<feature type="compositionally biased region" description="Gly residues" evidence="1">
    <location>
        <begin position="220"/>
        <end position="242"/>
    </location>
</feature>
<feature type="transmembrane region" description="Helical" evidence="2">
    <location>
        <begin position="83"/>
        <end position="104"/>
    </location>
</feature>
<dbReference type="AlphaFoldDB" id="G9MIA1"/>
<dbReference type="EMBL" id="ABDF02000003">
    <property type="protein sequence ID" value="EHK25218.1"/>
    <property type="molecule type" value="Genomic_DNA"/>
</dbReference>
<dbReference type="OrthoDB" id="5325022at2759"/>
<feature type="transmembrane region" description="Helical" evidence="2">
    <location>
        <begin position="143"/>
        <end position="163"/>
    </location>
</feature>
<feature type="transmembrane region" description="Helical" evidence="2">
    <location>
        <begin position="51"/>
        <end position="71"/>
    </location>
</feature>
<dbReference type="eggNOG" id="ENOG502RAWK">
    <property type="taxonomic scope" value="Eukaryota"/>
</dbReference>
<reference evidence="3 4" key="1">
    <citation type="journal article" date="2011" name="Genome Biol.">
        <title>Comparative genome sequence analysis underscores mycoparasitism as the ancestral life style of Trichoderma.</title>
        <authorList>
            <person name="Kubicek C.P."/>
            <person name="Herrera-Estrella A."/>
            <person name="Seidl-Seiboth V."/>
            <person name="Martinez D.A."/>
            <person name="Druzhinina I.S."/>
            <person name="Thon M."/>
            <person name="Zeilinger S."/>
            <person name="Casas-Flores S."/>
            <person name="Horwitz B.A."/>
            <person name="Mukherjee P.K."/>
            <person name="Mukherjee M."/>
            <person name="Kredics L."/>
            <person name="Alcaraz L.D."/>
            <person name="Aerts A."/>
            <person name="Antal Z."/>
            <person name="Atanasova L."/>
            <person name="Cervantes-Badillo M.G."/>
            <person name="Challacombe J."/>
            <person name="Chertkov O."/>
            <person name="McCluskey K."/>
            <person name="Coulpier F."/>
            <person name="Deshpande N."/>
            <person name="von Doehren H."/>
            <person name="Ebbole D.J."/>
            <person name="Esquivel-Naranjo E.U."/>
            <person name="Fekete E."/>
            <person name="Flipphi M."/>
            <person name="Glaser F."/>
            <person name="Gomez-Rodriguez E.Y."/>
            <person name="Gruber S."/>
            <person name="Han C."/>
            <person name="Henrissat B."/>
            <person name="Hermosa R."/>
            <person name="Hernandez-Onate M."/>
            <person name="Karaffa L."/>
            <person name="Kosti I."/>
            <person name="Le Crom S."/>
            <person name="Lindquist E."/>
            <person name="Lucas S."/>
            <person name="Luebeck M."/>
            <person name="Luebeck P.S."/>
            <person name="Margeot A."/>
            <person name="Metz B."/>
            <person name="Misra M."/>
            <person name="Nevalainen H."/>
            <person name="Omann M."/>
            <person name="Packer N."/>
            <person name="Perrone G."/>
            <person name="Uresti-Rivera E.E."/>
            <person name="Salamov A."/>
            <person name="Schmoll M."/>
            <person name="Seiboth B."/>
            <person name="Shapiro H."/>
            <person name="Sukno S."/>
            <person name="Tamayo-Ramos J.A."/>
            <person name="Tisch D."/>
            <person name="Wiest A."/>
            <person name="Wilkinson H.H."/>
            <person name="Zhang M."/>
            <person name="Coutinho P.M."/>
            <person name="Kenerley C.M."/>
            <person name="Monte E."/>
            <person name="Baker S.E."/>
            <person name="Grigoriev I.V."/>
        </authorList>
    </citation>
    <scope>NUCLEOTIDE SEQUENCE [LARGE SCALE GENOMIC DNA]</scope>
    <source>
        <strain evidence="4">Gv29-8 / FGSC 10586</strain>
    </source>
</reference>
<keyword evidence="2" id="KW-1133">Transmembrane helix</keyword>
<dbReference type="OMA" id="PRIFRYW"/>
<proteinExistence type="predicted"/>
<dbReference type="STRING" id="413071.G9MIA1"/>
<keyword evidence="2" id="KW-0472">Membrane</keyword>
<protein>
    <recommendedName>
        <fullName evidence="5">MARVEL domain-containing protein</fullName>
    </recommendedName>
</protein>
<gene>
    <name evidence="3" type="ORF">TRIVIDRAFT_61923</name>
</gene>
<keyword evidence="4" id="KW-1185">Reference proteome</keyword>
<comment type="caution">
    <text evidence="3">The sequence shown here is derived from an EMBL/GenBank/DDBJ whole genome shotgun (WGS) entry which is preliminary data.</text>
</comment>
<keyword evidence="2" id="KW-0812">Transmembrane</keyword>
<evidence type="ECO:0000313" key="3">
    <source>
        <dbReference type="EMBL" id="EHK25218.1"/>
    </source>
</evidence>
<dbReference type="Proteomes" id="UP000007115">
    <property type="component" value="Unassembled WGS sequence"/>
</dbReference>
<organism evidence="3 4">
    <name type="scientific">Hypocrea virens (strain Gv29-8 / FGSC 10586)</name>
    <name type="common">Gliocladium virens</name>
    <name type="synonym">Trichoderma virens</name>
    <dbReference type="NCBI Taxonomy" id="413071"/>
    <lineage>
        <taxon>Eukaryota</taxon>
        <taxon>Fungi</taxon>
        <taxon>Dikarya</taxon>
        <taxon>Ascomycota</taxon>
        <taxon>Pezizomycotina</taxon>
        <taxon>Sordariomycetes</taxon>
        <taxon>Hypocreomycetidae</taxon>
        <taxon>Hypocreales</taxon>
        <taxon>Hypocreaceae</taxon>
        <taxon>Trichoderma</taxon>
    </lineage>
</organism>
<evidence type="ECO:0008006" key="5">
    <source>
        <dbReference type="Google" id="ProtNLM"/>
    </source>
</evidence>
<evidence type="ECO:0000256" key="2">
    <source>
        <dbReference type="SAM" id="Phobius"/>
    </source>
</evidence>
<feature type="transmembrane region" description="Helical" evidence="2">
    <location>
        <begin position="21"/>
        <end position="39"/>
    </location>
</feature>
<dbReference type="RefSeq" id="XP_013959429.1">
    <property type="nucleotide sequence ID" value="XM_014103954.1"/>
</dbReference>
<evidence type="ECO:0000313" key="4">
    <source>
        <dbReference type="Proteomes" id="UP000007115"/>
    </source>
</evidence>
<evidence type="ECO:0000256" key="1">
    <source>
        <dbReference type="SAM" id="MobiDB-lite"/>
    </source>
</evidence>
<dbReference type="HOGENOM" id="CLU_1147322_0_0_1"/>
<accession>G9MIA1</accession>
<sequence length="242" mass="26087">MTASERPRGQEHIPDYPKAWIWMRVLQIVIGLVVLFLSIHALEEFHVPTGIQVVMIVIAASTVGVSILLIIAQFASPRIFRYWAPLLFDVSVFVAWAVSAPLLVEQTSDIVAKRGTVPGGGSHELEHQHGGSHPIPTNHVDTLYAIAAMGCLEIALFFLSWVVDSIVINRHREAGFPCKPLKKRASFADERERQARSMQVSPPTKPRAKKPRTKIFGFVSNGGGGGGGGGCDGGDGGCDGGD</sequence>
<dbReference type="PANTHER" id="PTHR37451:SF4">
    <property type="entry name" value="MARVEL DOMAIN-CONTAINING PROTEIN"/>
    <property type="match status" value="1"/>
</dbReference>
<feature type="region of interest" description="Disordered" evidence="1">
    <location>
        <begin position="187"/>
        <end position="242"/>
    </location>
</feature>
<dbReference type="InParanoid" id="G9MIA1"/>
<dbReference type="PANTHER" id="PTHR37451">
    <property type="entry name" value="MARVEL DOMAIN"/>
    <property type="match status" value="1"/>
</dbReference>